<feature type="transmembrane region" description="Helical" evidence="1">
    <location>
        <begin position="263"/>
        <end position="280"/>
    </location>
</feature>
<dbReference type="EMBL" id="QSFD01000003">
    <property type="protein sequence ID" value="RHA19489.1"/>
    <property type="molecule type" value="Genomic_DNA"/>
</dbReference>
<name>A0A413RAF7_9FIRM</name>
<comment type="caution">
    <text evidence="2">The sequence shown here is derived from an EMBL/GenBank/DDBJ whole genome shotgun (WGS) entry which is preliminary data.</text>
</comment>
<feature type="transmembrane region" description="Helical" evidence="1">
    <location>
        <begin position="467"/>
        <end position="483"/>
    </location>
</feature>
<dbReference type="Proteomes" id="UP000284779">
    <property type="component" value="Unassembled WGS sequence"/>
</dbReference>
<feature type="transmembrane region" description="Helical" evidence="1">
    <location>
        <begin position="350"/>
        <end position="372"/>
    </location>
</feature>
<organism evidence="2 3">
    <name type="scientific">Eubacterium ventriosum</name>
    <dbReference type="NCBI Taxonomy" id="39496"/>
    <lineage>
        <taxon>Bacteria</taxon>
        <taxon>Bacillati</taxon>
        <taxon>Bacillota</taxon>
        <taxon>Clostridia</taxon>
        <taxon>Eubacteriales</taxon>
        <taxon>Eubacteriaceae</taxon>
        <taxon>Eubacterium</taxon>
    </lineage>
</organism>
<gene>
    <name evidence="2" type="ORF">DW944_03865</name>
</gene>
<feature type="transmembrane region" description="Helical" evidence="1">
    <location>
        <begin position="420"/>
        <end position="437"/>
    </location>
</feature>
<feature type="transmembrane region" description="Helical" evidence="1">
    <location>
        <begin position="115"/>
        <end position="135"/>
    </location>
</feature>
<accession>A0A413RAF7</accession>
<keyword evidence="1" id="KW-0812">Transmembrane</keyword>
<keyword evidence="3" id="KW-1185">Reference proteome</keyword>
<feature type="transmembrane region" description="Helical" evidence="1">
    <location>
        <begin position="21"/>
        <end position="40"/>
    </location>
</feature>
<feature type="transmembrane region" description="Helical" evidence="1">
    <location>
        <begin position="312"/>
        <end position="341"/>
    </location>
</feature>
<feature type="transmembrane region" description="Helical" evidence="1">
    <location>
        <begin position="84"/>
        <end position="103"/>
    </location>
</feature>
<feature type="transmembrane region" description="Helical" evidence="1">
    <location>
        <begin position="60"/>
        <end position="77"/>
    </location>
</feature>
<evidence type="ECO:0000256" key="1">
    <source>
        <dbReference type="SAM" id="Phobius"/>
    </source>
</evidence>
<keyword evidence="1" id="KW-1133">Transmembrane helix</keyword>
<feature type="transmembrane region" description="Helical" evidence="1">
    <location>
        <begin position="495"/>
        <end position="513"/>
    </location>
</feature>
<keyword evidence="1" id="KW-0472">Membrane</keyword>
<evidence type="ECO:0000313" key="3">
    <source>
        <dbReference type="Proteomes" id="UP000284779"/>
    </source>
</evidence>
<dbReference type="InterPro" id="IPR018650">
    <property type="entry name" value="STSV1_Orf64"/>
</dbReference>
<proteinExistence type="predicted"/>
<dbReference type="AlphaFoldDB" id="A0A413RAF7"/>
<reference evidence="2 3" key="1">
    <citation type="submission" date="2018-08" db="EMBL/GenBank/DDBJ databases">
        <title>A genome reference for cultivated species of the human gut microbiota.</title>
        <authorList>
            <person name="Zou Y."/>
            <person name="Xue W."/>
            <person name="Luo G."/>
        </authorList>
    </citation>
    <scope>NUCLEOTIDE SEQUENCE [LARGE SCALE GENOMIC DNA]</scope>
    <source>
        <strain evidence="2 3">AM44-11BH</strain>
    </source>
</reference>
<evidence type="ECO:0000313" key="2">
    <source>
        <dbReference type="EMBL" id="RHA19489.1"/>
    </source>
</evidence>
<feature type="transmembrane region" description="Helical" evidence="1">
    <location>
        <begin position="240"/>
        <end position="257"/>
    </location>
</feature>
<feature type="transmembrane region" description="Helical" evidence="1">
    <location>
        <begin position="155"/>
        <end position="176"/>
    </location>
</feature>
<protein>
    <submittedName>
        <fullName evidence="2">DUF2079 domain-containing protein</fullName>
    </submittedName>
</protein>
<sequence>MKTKGSKKVDTLKKFTKYEKEILEGIIISIVGGWALTSILRGAYKQISNIQFPADGNFTKAFIMTIFFSIILGIIYYKNKKIAGGLMFVFTYIFLLLCAFIGYSNDWTTNAGNPIGGPCYQAILAFIAAIAFLYVKEDIYQFISELKIKRIHTNIIVAIIGVLLFGFVGIVTVLRYKSYLNSTFDFGIFTQMYENMRQTGSVATTLERNRLLSHFGVHFSPIYYIALPIYFIFPSPVTVQLIQALMIALPVIPIVLIAREYRLSNWMTVGFTLLYALYPATSGGAVYDMHENCFLTFFLLMTIWAAEKKKTYIMILMMLFAFFVKEDAAIYVLVLGTFYLLSRKDKKRGLILMVCAAVYFLIAISVVNSYGLGIMDNRFSNLYFDADGGLSQVFKSIIANPGYVIAQMITNSSADSVEKISYFILMFGPMATVIFTTGKKYTRYILLSPLIIINIFTTYVYMHDINFQYNFGVIALIMYLAIMNMADVKAEKAKTYVSIAVLCAGIMFVGNQFPKMPNYYKTYTENKSTYEKIDKALELVPTNASVCASGFLTPHLFKNLVMYDQNHLEQPVYTDYLVVDERFDNEKQKFDQVLSSGRYEIAYQEQGLISIYKKK</sequence>
<feature type="transmembrane region" description="Helical" evidence="1">
    <location>
        <begin position="444"/>
        <end position="461"/>
    </location>
</feature>
<dbReference type="Pfam" id="PF09852">
    <property type="entry name" value="DUF2079"/>
    <property type="match status" value="1"/>
</dbReference>